<dbReference type="InterPro" id="IPR011990">
    <property type="entry name" value="TPR-like_helical_dom_sf"/>
</dbReference>
<dbReference type="InterPro" id="IPR000792">
    <property type="entry name" value="Tscrpt_reg_LuxR_C"/>
</dbReference>
<reference evidence="5 6" key="1">
    <citation type="submission" date="2019-09" db="EMBL/GenBank/DDBJ databases">
        <authorList>
            <person name="Wang X."/>
        </authorList>
    </citation>
    <scope>NUCLEOTIDE SEQUENCE [LARGE SCALE GENOMIC DNA]</scope>
    <source>
        <strain evidence="5 6">CICC 11023</strain>
    </source>
</reference>
<keyword evidence="2" id="KW-0067">ATP-binding</keyword>
<evidence type="ECO:0000259" key="4">
    <source>
        <dbReference type="PROSITE" id="PS50043"/>
    </source>
</evidence>
<sequence>MKLFGRRQEKTELERVLDGARRGTGSALMFWGDPGIGKTALLEYATSTAADFTVLCCRGTRMESGLAFAALHELLWPVIDRIDALPAPQAAALHGALGRSGEAANRFLIGAATLTLLSNFATERPLLITVDDADLLDEPTAECLAFIARRLRTEPIAMLLAGHDDPAHGGPWEQISGVEVTPLSDTDASDYVRHEVAGADADTVRRTVRMAAGNPLALRELPGINDDDGERAPVGPLLRRAFSARTARLRPAARTLLLVAAAENRGDARAIREAAATLGAGPAAWDEAQRSGLLVVADGRTRFRTPLVSAVVYEEAPFPERQAAHRALAQTMRGQDNEGLRAWHLAAAADETDEEIAALLENHARDCWRRGGYATAARAMRRAAALSPLPADAGRRLALGARSGWEAGQVDTARELLDRADRLASAEAVALGSGGLRGIIEFACGDQGRANRLLLRDTHSVAHAAEAVELACLAIRAGWSGGSVTAQADALHRLAELATDAEFPEVTLLSTVEQWWSTGPGPRPVPWTDETVAQLDTVSWRLMPPAPLGVAWGLELRLRDVYRHKVDELRRTNALIGLILTTSQTVTLDIVCGRWTEATANATETLRLAEEIGAEHGASQCRNSLAWLASLRGDQQAVTELTSRTLELSIPRGVRALTAAAYWHRGQAALFAGRPGESLEDLLRLTEPGHHAEHPTFALLAAEDTVEAACRAGRAEQGAAALRPLQEWADRTGATWAVAAAYRSAALLATDDAEELFQRALQVPGAAERPFCHARTRLLYGEWLRRARRRTDARVQLAEAAEVFRRLGAVPMLERSLNEQELTGQQLRRTESPKGSMEAPLTPQELRVAKLAADGLTNREIAAQLLISPRTVGHHLSSVFPKLGIVGRGELARVDFENGLRLTVDSSPVT</sequence>
<organism evidence="5 6">
    <name type="scientific">Nocardia colli</name>
    <dbReference type="NCBI Taxonomy" id="2545717"/>
    <lineage>
        <taxon>Bacteria</taxon>
        <taxon>Bacillati</taxon>
        <taxon>Actinomycetota</taxon>
        <taxon>Actinomycetes</taxon>
        <taxon>Mycobacteriales</taxon>
        <taxon>Nocardiaceae</taxon>
        <taxon>Nocardia</taxon>
    </lineage>
</organism>
<keyword evidence="1" id="KW-0547">Nucleotide-binding</keyword>
<dbReference type="PANTHER" id="PTHR16305:SF35">
    <property type="entry name" value="TRANSCRIPTIONAL ACTIVATOR DOMAIN"/>
    <property type="match status" value="1"/>
</dbReference>
<comment type="caution">
    <text evidence="5">The sequence shown here is derived from an EMBL/GenBank/DDBJ whole genome shotgun (WGS) entry which is preliminary data.</text>
</comment>
<evidence type="ECO:0000313" key="6">
    <source>
        <dbReference type="Proteomes" id="UP000323876"/>
    </source>
</evidence>
<dbReference type="SUPFAM" id="SSF46894">
    <property type="entry name" value="C-terminal effector domain of the bipartite response regulators"/>
    <property type="match status" value="1"/>
</dbReference>
<dbReference type="Proteomes" id="UP000323876">
    <property type="component" value="Unassembled WGS sequence"/>
</dbReference>
<dbReference type="GO" id="GO:0005737">
    <property type="term" value="C:cytoplasm"/>
    <property type="evidence" value="ECO:0007669"/>
    <property type="project" value="TreeGrafter"/>
</dbReference>
<dbReference type="CDD" id="cd06170">
    <property type="entry name" value="LuxR_C_like"/>
    <property type="match status" value="1"/>
</dbReference>
<dbReference type="PANTHER" id="PTHR16305">
    <property type="entry name" value="TESTICULAR SOLUBLE ADENYLYL CYCLASE"/>
    <property type="match status" value="1"/>
</dbReference>
<gene>
    <name evidence="5" type="ORF">F3087_08455</name>
</gene>
<dbReference type="InterPro" id="IPR027417">
    <property type="entry name" value="P-loop_NTPase"/>
</dbReference>
<evidence type="ECO:0000313" key="5">
    <source>
        <dbReference type="EMBL" id="KAA8889013.1"/>
    </source>
</evidence>
<dbReference type="Pfam" id="PF13191">
    <property type="entry name" value="AAA_16"/>
    <property type="match status" value="1"/>
</dbReference>
<protein>
    <submittedName>
        <fullName evidence="5">AAA family ATPase</fullName>
    </submittedName>
</protein>
<dbReference type="EMBL" id="VXLC01000003">
    <property type="protein sequence ID" value="KAA8889013.1"/>
    <property type="molecule type" value="Genomic_DNA"/>
</dbReference>
<accession>A0A5N0EJ45</accession>
<dbReference type="GO" id="GO:0003677">
    <property type="term" value="F:DNA binding"/>
    <property type="evidence" value="ECO:0007669"/>
    <property type="project" value="InterPro"/>
</dbReference>
<evidence type="ECO:0000256" key="1">
    <source>
        <dbReference type="ARBA" id="ARBA00022741"/>
    </source>
</evidence>
<dbReference type="InterPro" id="IPR036388">
    <property type="entry name" value="WH-like_DNA-bd_sf"/>
</dbReference>
<dbReference type="SUPFAM" id="SSF48452">
    <property type="entry name" value="TPR-like"/>
    <property type="match status" value="1"/>
</dbReference>
<dbReference type="SUPFAM" id="SSF52540">
    <property type="entry name" value="P-loop containing nucleoside triphosphate hydrolases"/>
    <property type="match status" value="1"/>
</dbReference>
<dbReference type="Gene3D" id="1.10.10.10">
    <property type="entry name" value="Winged helix-like DNA-binding domain superfamily/Winged helix DNA-binding domain"/>
    <property type="match status" value="1"/>
</dbReference>
<evidence type="ECO:0000256" key="2">
    <source>
        <dbReference type="ARBA" id="ARBA00022840"/>
    </source>
</evidence>
<keyword evidence="6" id="KW-1185">Reference proteome</keyword>
<evidence type="ECO:0000256" key="3">
    <source>
        <dbReference type="SAM" id="MobiDB-lite"/>
    </source>
</evidence>
<dbReference type="SMART" id="SM00421">
    <property type="entry name" value="HTH_LUXR"/>
    <property type="match status" value="1"/>
</dbReference>
<feature type="domain" description="HTH luxR-type" evidence="4">
    <location>
        <begin position="834"/>
        <end position="899"/>
    </location>
</feature>
<dbReference type="GO" id="GO:0005524">
    <property type="term" value="F:ATP binding"/>
    <property type="evidence" value="ECO:0007669"/>
    <property type="project" value="UniProtKB-KW"/>
</dbReference>
<dbReference type="PRINTS" id="PR00038">
    <property type="entry name" value="HTHLUXR"/>
</dbReference>
<feature type="region of interest" description="Disordered" evidence="3">
    <location>
        <begin position="820"/>
        <end position="840"/>
    </location>
</feature>
<dbReference type="GO" id="GO:0004016">
    <property type="term" value="F:adenylate cyclase activity"/>
    <property type="evidence" value="ECO:0007669"/>
    <property type="project" value="TreeGrafter"/>
</dbReference>
<dbReference type="InterPro" id="IPR016032">
    <property type="entry name" value="Sig_transdc_resp-reg_C-effctor"/>
</dbReference>
<dbReference type="AlphaFoldDB" id="A0A5N0EJ45"/>
<dbReference type="GO" id="GO:0006355">
    <property type="term" value="P:regulation of DNA-templated transcription"/>
    <property type="evidence" value="ECO:0007669"/>
    <property type="project" value="InterPro"/>
</dbReference>
<dbReference type="OrthoDB" id="7053960at2"/>
<name>A0A5N0EJ45_9NOCA</name>
<dbReference type="RefSeq" id="WP_150401288.1">
    <property type="nucleotide sequence ID" value="NZ_VXLC01000003.1"/>
</dbReference>
<dbReference type="PROSITE" id="PS00622">
    <property type="entry name" value="HTH_LUXR_1"/>
    <property type="match status" value="1"/>
</dbReference>
<proteinExistence type="predicted"/>
<dbReference type="InterPro" id="IPR041664">
    <property type="entry name" value="AAA_16"/>
</dbReference>
<dbReference type="Pfam" id="PF00196">
    <property type="entry name" value="GerE"/>
    <property type="match status" value="1"/>
</dbReference>
<dbReference type="PROSITE" id="PS50043">
    <property type="entry name" value="HTH_LUXR_2"/>
    <property type="match status" value="1"/>
</dbReference>
<dbReference type="Gene3D" id="1.25.40.10">
    <property type="entry name" value="Tetratricopeptide repeat domain"/>
    <property type="match status" value="1"/>
</dbReference>